<dbReference type="PANTHER" id="PTHR43514">
    <property type="entry name" value="ABC TRANSPORTER I FAMILY MEMBER 10"/>
    <property type="match status" value="1"/>
</dbReference>
<dbReference type="Proteomes" id="UP000032568">
    <property type="component" value="Chromosome pTact"/>
</dbReference>
<name>A0AAE9YZ55_9GAMM</name>
<evidence type="ECO:0000259" key="11">
    <source>
        <dbReference type="PROSITE" id="PS51866"/>
    </source>
</evidence>
<dbReference type="Gene3D" id="3.40.50.300">
    <property type="entry name" value="P-loop containing nucleotide triphosphate hydrolases"/>
    <property type="match status" value="1"/>
</dbReference>
<dbReference type="InterPro" id="IPR004606">
    <property type="entry name" value="Mop_domain"/>
</dbReference>
<keyword evidence="5" id="KW-0547">Nucleotide-binding</keyword>
<dbReference type="NCBIfam" id="TIGR02142">
    <property type="entry name" value="modC_ABC"/>
    <property type="match status" value="1"/>
</dbReference>
<gene>
    <name evidence="12" type="primary">modC</name>
    <name evidence="12" type="ORF">SG35_031595</name>
</gene>
<accession>A0AAE9YZ55</accession>
<dbReference type="GO" id="GO:0016887">
    <property type="term" value="F:ATP hydrolysis activity"/>
    <property type="evidence" value="ECO:0007669"/>
    <property type="project" value="InterPro"/>
</dbReference>
<evidence type="ECO:0000256" key="7">
    <source>
        <dbReference type="ARBA" id="ARBA00022967"/>
    </source>
</evidence>
<dbReference type="AlphaFoldDB" id="A0AAE9YZ55"/>
<dbReference type="InterPro" id="IPR008995">
    <property type="entry name" value="Mo/tungstate-bd_C_term_dom"/>
</dbReference>
<evidence type="ECO:0000256" key="9">
    <source>
        <dbReference type="PROSITE-ProRule" id="PRU01213"/>
    </source>
</evidence>
<protein>
    <submittedName>
        <fullName evidence="12">Molybdenum ABC transporter ATP-binding protein</fullName>
    </submittedName>
</protein>
<dbReference type="Pfam" id="PF00005">
    <property type="entry name" value="ABC_tran"/>
    <property type="match status" value="1"/>
</dbReference>
<keyword evidence="4" id="KW-0997">Cell inner membrane</keyword>
<evidence type="ECO:0000259" key="10">
    <source>
        <dbReference type="PROSITE" id="PS50893"/>
    </source>
</evidence>
<evidence type="ECO:0000256" key="4">
    <source>
        <dbReference type="ARBA" id="ARBA00022519"/>
    </source>
</evidence>
<dbReference type="PANTHER" id="PTHR43514:SF10">
    <property type="entry name" value="MOLYBDENUM IMPORT ATP-BINDING PROTEIN MODC 2"/>
    <property type="match status" value="1"/>
</dbReference>
<dbReference type="InterPro" id="IPR003439">
    <property type="entry name" value="ABC_transporter-like_ATP-bd"/>
</dbReference>
<organism evidence="12 13">
    <name type="scientific">Thalassomonas actiniarum</name>
    <dbReference type="NCBI Taxonomy" id="485447"/>
    <lineage>
        <taxon>Bacteria</taxon>
        <taxon>Pseudomonadati</taxon>
        <taxon>Pseudomonadota</taxon>
        <taxon>Gammaproteobacteria</taxon>
        <taxon>Alteromonadales</taxon>
        <taxon>Colwelliaceae</taxon>
        <taxon>Thalassomonas</taxon>
    </lineage>
</organism>
<dbReference type="PROSITE" id="PS50893">
    <property type="entry name" value="ABC_TRANSPORTER_2"/>
    <property type="match status" value="1"/>
</dbReference>
<keyword evidence="13" id="KW-1185">Reference proteome</keyword>
<keyword evidence="8" id="KW-0472">Membrane</keyword>
<dbReference type="KEGG" id="tact:SG35_031595"/>
<dbReference type="InterPro" id="IPR011868">
    <property type="entry name" value="ModC_ABC_ATP-bd"/>
</dbReference>
<dbReference type="PROSITE" id="PS51866">
    <property type="entry name" value="MOP"/>
    <property type="match status" value="1"/>
</dbReference>
<evidence type="ECO:0000313" key="13">
    <source>
        <dbReference type="Proteomes" id="UP000032568"/>
    </source>
</evidence>
<dbReference type="InterPro" id="IPR003593">
    <property type="entry name" value="AAA+_ATPase"/>
</dbReference>
<feature type="domain" description="ABC transporter" evidence="10">
    <location>
        <begin position="16"/>
        <end position="248"/>
    </location>
</feature>
<dbReference type="GO" id="GO:0015098">
    <property type="term" value="F:molybdate ion transmembrane transporter activity"/>
    <property type="evidence" value="ECO:0007669"/>
    <property type="project" value="InterPro"/>
</dbReference>
<dbReference type="EMBL" id="CP059736">
    <property type="protein sequence ID" value="WDE02297.1"/>
    <property type="molecule type" value="Genomic_DNA"/>
</dbReference>
<dbReference type="RefSeq" id="WP_201777752.1">
    <property type="nucleotide sequence ID" value="NZ_CP059736.1"/>
</dbReference>
<reference evidence="12 13" key="2">
    <citation type="journal article" date="2022" name="Mar. Drugs">
        <title>Bioassay-Guided Fractionation Leads to the Detection of Cholic Acid Generated by the Rare Thalassomonas sp.</title>
        <authorList>
            <person name="Pheiffer F."/>
            <person name="Schneider Y.K."/>
            <person name="Hansen E.H."/>
            <person name="Andersen J.H."/>
            <person name="Isaksson J."/>
            <person name="Busche T."/>
            <person name="R C."/>
            <person name="Kalinowski J."/>
            <person name="Zyl L.V."/>
            <person name="Trindade M."/>
        </authorList>
    </citation>
    <scope>NUCLEOTIDE SEQUENCE [LARGE SCALE GENOMIC DNA]</scope>
    <source>
        <strain evidence="12 13">A5K-106</strain>
    </source>
</reference>
<dbReference type="GO" id="GO:0016020">
    <property type="term" value="C:membrane"/>
    <property type="evidence" value="ECO:0007669"/>
    <property type="project" value="InterPro"/>
</dbReference>
<sequence length="372" mass="40870">MTNTLPDPLTDNTIAARFRLAYPGGKTDGFSLDVDVTVPGNGITAIFGHSGSGKTTFLRCVAGLEKADMGELTVKGDVWQSASHCKPTHKRPLGYVFQESSLFPHLTAKANLDYAIKRSGAPFSQDLYERVLSVMAIAPVLPRYPAQLSGGERQRVAIARALLIQPKLLLMDEPLASLDSARKQEILPYLERLRASFDIPIFYVSHSMDEVAHLADHILVLEQGKLVAQGNLTEVLSRIDLPLKFGEETGVIITGQVAERDSQWHLVRIAFDGGELWVRDSGDALKQSVRVRVLARDVSLALASHADTSIVNRLPVEVVEISQDQDEAMALVRLKCGTEYLIARLTQKSVHQLQLEPGKHAWAQVKSVAVVR</sequence>
<dbReference type="SUPFAM" id="SSF52540">
    <property type="entry name" value="P-loop containing nucleoside triphosphate hydrolases"/>
    <property type="match status" value="1"/>
</dbReference>
<evidence type="ECO:0000256" key="6">
    <source>
        <dbReference type="ARBA" id="ARBA00022840"/>
    </source>
</evidence>
<reference evidence="12 13" key="1">
    <citation type="journal article" date="2015" name="Genome Announc.">
        <title>Draft Genome Sequences of Marine Isolates of Thalassomonas viridans and Thalassomonas actiniarum.</title>
        <authorList>
            <person name="Olonade I."/>
            <person name="van Zyl L.J."/>
            <person name="Trindade M."/>
        </authorList>
    </citation>
    <scope>NUCLEOTIDE SEQUENCE [LARGE SCALE GENOMIC DNA]</scope>
    <source>
        <strain evidence="12 13">A5K-106</strain>
    </source>
</reference>
<keyword evidence="3 9" id="KW-0500">Molybdenum</keyword>
<evidence type="ECO:0000313" key="12">
    <source>
        <dbReference type="EMBL" id="WDE02297.1"/>
    </source>
</evidence>
<keyword evidence="6 12" id="KW-0067">ATP-binding</keyword>
<keyword evidence="7" id="KW-1278">Translocase</keyword>
<feature type="domain" description="Mop" evidence="11">
    <location>
        <begin position="307"/>
        <end position="372"/>
    </location>
</feature>
<evidence type="ECO:0000256" key="8">
    <source>
        <dbReference type="ARBA" id="ARBA00023136"/>
    </source>
</evidence>
<evidence type="ECO:0000256" key="1">
    <source>
        <dbReference type="ARBA" id="ARBA00022448"/>
    </source>
</evidence>
<dbReference type="InterPro" id="IPR005116">
    <property type="entry name" value="Transp-assoc_OB_typ1"/>
</dbReference>
<dbReference type="GO" id="GO:0005524">
    <property type="term" value="F:ATP binding"/>
    <property type="evidence" value="ECO:0007669"/>
    <property type="project" value="UniProtKB-KW"/>
</dbReference>
<dbReference type="InterPro" id="IPR050334">
    <property type="entry name" value="Molybdenum_import_ModC"/>
</dbReference>
<dbReference type="Gene3D" id="2.40.50.100">
    <property type="match status" value="1"/>
</dbReference>
<keyword evidence="1" id="KW-0813">Transport</keyword>
<proteinExistence type="predicted"/>
<dbReference type="InterPro" id="IPR027417">
    <property type="entry name" value="P-loop_NTPase"/>
</dbReference>
<dbReference type="PROSITE" id="PS00211">
    <property type="entry name" value="ABC_TRANSPORTER_1"/>
    <property type="match status" value="1"/>
</dbReference>
<evidence type="ECO:0000256" key="2">
    <source>
        <dbReference type="ARBA" id="ARBA00022475"/>
    </source>
</evidence>
<dbReference type="Pfam" id="PF03459">
    <property type="entry name" value="TOBE"/>
    <property type="match status" value="1"/>
</dbReference>
<evidence type="ECO:0000256" key="5">
    <source>
        <dbReference type="ARBA" id="ARBA00022741"/>
    </source>
</evidence>
<evidence type="ECO:0000256" key="3">
    <source>
        <dbReference type="ARBA" id="ARBA00022505"/>
    </source>
</evidence>
<dbReference type="GO" id="GO:0140359">
    <property type="term" value="F:ABC-type transporter activity"/>
    <property type="evidence" value="ECO:0007669"/>
    <property type="project" value="InterPro"/>
</dbReference>
<keyword evidence="2" id="KW-1003">Cell membrane</keyword>
<dbReference type="InterPro" id="IPR017871">
    <property type="entry name" value="ABC_transporter-like_CS"/>
</dbReference>
<dbReference type="SUPFAM" id="SSF50331">
    <property type="entry name" value="MOP-like"/>
    <property type="match status" value="1"/>
</dbReference>
<dbReference type="SMART" id="SM00382">
    <property type="entry name" value="AAA"/>
    <property type="match status" value="1"/>
</dbReference>